<keyword evidence="4" id="KW-1185">Reference proteome</keyword>
<feature type="non-terminal residue" evidence="3">
    <location>
        <position position="735"/>
    </location>
</feature>
<proteinExistence type="predicted"/>
<dbReference type="InterPro" id="IPR001769">
    <property type="entry name" value="Gingipain"/>
</dbReference>
<evidence type="ECO:0000259" key="2">
    <source>
        <dbReference type="Pfam" id="PF01364"/>
    </source>
</evidence>
<evidence type="ECO:0000256" key="1">
    <source>
        <dbReference type="ARBA" id="ARBA00022729"/>
    </source>
</evidence>
<accession>A0ABV6YQI3</accession>
<dbReference type="InterPro" id="IPR029031">
    <property type="entry name" value="Gingipain_N_sf"/>
</dbReference>
<sequence length="735" mass="80106">MHKGHCAKRILLLVMVATVIAGTLGISAGIAATFTHTVDVPMPRVSYEEGKAALLIEGFPGFGDPGEPVLPIHAFSILLPSGEDVAHIEVESVESEEIILDSPLEWGQPQAPRGMDISWDPTGSEAAIYDDDRPFPPRAAVHVTTQTYRGYNIAYFRVYPIRYVGLGRRLLCSRSLRVTVETAPSPQMLARSAGTLRPSAERDIAGVRELADDSSAEATYAGTHTPEQQLHILGSDLVDPDRTYPFLIITSNTFKPAFEILKQHRDRQGLTTAIVTLPQITSYYSGLDLQDRIRQMITDAYLNWGTEYVLLGADDGAIPHRGFYAEILPYVTDADIPADIYYAALDGTWNDDGDSRWGEPGEDDLLPEISVGRVSVSSLTEATNYVNKVIRYETAPVTSQIKNALMAGELVYDEPTWGKDEKEEVRLGSSAHGFTTAGFPPSFTVQTLYDKDLYPAQWSAGDIIALMNNGQHIINHSGHCINWLCMKIDTGLIPTSFTNDGISNSYMVIYAHGCYSAAFDNRTTDGSYVGDAVAEYFTFIENGAVAYIGNTRYGCGFHGDTRSAAQYYDREFFDALFGEGISVIGDAFTDSKVDNIPYIDFRGMRWTYYTVTLIGDPAMDIWTDTPGTLAVDAPAEISIPDNSIEIAVTDGIAPVEGARVSIFSDSTCYCHDFTDSEGLVHLDPALVQTGSVYVAVRAHDFHGFLDSIPVVDPTGALILIEAVTVDDDGTGASSG</sequence>
<name>A0ABV6YQI3_UNCEI</name>
<gene>
    <name evidence="3" type="ORF">ACFL2Z_05460</name>
</gene>
<dbReference type="Proteomes" id="UP001594288">
    <property type="component" value="Unassembled WGS sequence"/>
</dbReference>
<dbReference type="EMBL" id="JBHPEI010000121">
    <property type="protein sequence ID" value="MFC1800331.1"/>
    <property type="molecule type" value="Genomic_DNA"/>
</dbReference>
<evidence type="ECO:0000313" key="3">
    <source>
        <dbReference type="EMBL" id="MFC1800331.1"/>
    </source>
</evidence>
<dbReference type="Pfam" id="PF01364">
    <property type="entry name" value="Peptidase_C25"/>
    <property type="match status" value="1"/>
</dbReference>
<dbReference type="Gene3D" id="2.60.40.3800">
    <property type="match status" value="1"/>
</dbReference>
<protein>
    <submittedName>
        <fullName evidence="3">C25 family cysteine peptidase</fullName>
    </submittedName>
</protein>
<dbReference type="SUPFAM" id="SSF52129">
    <property type="entry name" value="Caspase-like"/>
    <property type="match status" value="1"/>
</dbReference>
<reference evidence="3 4" key="1">
    <citation type="submission" date="2024-09" db="EMBL/GenBank/DDBJ databases">
        <authorList>
            <person name="D'Angelo T."/>
        </authorList>
    </citation>
    <scope>NUCLEOTIDE SEQUENCE [LARGE SCALE GENOMIC DNA]</scope>
    <source>
        <strain evidence="3">SAG AM-311-F02</strain>
    </source>
</reference>
<dbReference type="InterPro" id="IPR029030">
    <property type="entry name" value="Caspase-like_dom_sf"/>
</dbReference>
<comment type="caution">
    <text evidence="3">The sequence shown here is derived from an EMBL/GenBank/DDBJ whole genome shotgun (WGS) entry which is preliminary data.</text>
</comment>
<dbReference type="Gene3D" id="3.40.50.10390">
    <property type="entry name" value="Gingipain r, domain 1"/>
    <property type="match status" value="1"/>
</dbReference>
<dbReference type="InterPro" id="IPR038490">
    <property type="entry name" value="Gingipain_propep_sf"/>
</dbReference>
<keyword evidence="1" id="KW-0732">Signal</keyword>
<evidence type="ECO:0000313" key="4">
    <source>
        <dbReference type="Proteomes" id="UP001594288"/>
    </source>
</evidence>
<organism evidence="3 4">
    <name type="scientific">Eiseniibacteriota bacterium</name>
    <dbReference type="NCBI Taxonomy" id="2212470"/>
    <lineage>
        <taxon>Bacteria</taxon>
        <taxon>Candidatus Eiseniibacteriota</taxon>
    </lineage>
</organism>
<dbReference type="Gene3D" id="3.40.50.1460">
    <property type="match status" value="1"/>
</dbReference>
<feature type="domain" description="Gingipain" evidence="2">
    <location>
        <begin position="246"/>
        <end position="620"/>
    </location>
</feature>